<organism evidence="1 2">
    <name type="scientific">Tangfeifania diversioriginum</name>
    <dbReference type="NCBI Taxonomy" id="1168035"/>
    <lineage>
        <taxon>Bacteria</taxon>
        <taxon>Pseudomonadati</taxon>
        <taxon>Bacteroidota</taxon>
        <taxon>Bacteroidia</taxon>
        <taxon>Marinilabiliales</taxon>
        <taxon>Prolixibacteraceae</taxon>
        <taxon>Tangfeifania</taxon>
    </lineage>
</organism>
<dbReference type="EMBL" id="FQZE01000007">
    <property type="protein sequence ID" value="SHI85493.1"/>
    <property type="molecule type" value="Genomic_DNA"/>
</dbReference>
<protein>
    <submittedName>
        <fullName evidence="1">Uncharacterized protein</fullName>
    </submittedName>
</protein>
<evidence type="ECO:0000313" key="2">
    <source>
        <dbReference type="Proteomes" id="UP000184050"/>
    </source>
</evidence>
<gene>
    <name evidence="1" type="ORF">SAMN05444280_10714</name>
</gene>
<dbReference type="STRING" id="1168035.SAMN05444280_10714"/>
<dbReference type="AlphaFoldDB" id="A0A1M6EJ51"/>
<proteinExistence type="predicted"/>
<dbReference type="Proteomes" id="UP000184050">
    <property type="component" value="Unassembled WGS sequence"/>
</dbReference>
<sequence>MEKMPPNYLLPAGLSRLFLHSFYFRNHQAEAWSSFYSIPNISNALLTKAYFTHLDQVENQRQASAWWKEKAYHCFLPAGLSRLFIKPDSIIKKSIISFPFIVFLLK</sequence>
<keyword evidence="2" id="KW-1185">Reference proteome</keyword>
<name>A0A1M6EJ51_9BACT</name>
<reference evidence="1 2" key="1">
    <citation type="submission" date="2016-11" db="EMBL/GenBank/DDBJ databases">
        <authorList>
            <person name="Jaros S."/>
            <person name="Januszkiewicz K."/>
            <person name="Wedrychowicz H."/>
        </authorList>
    </citation>
    <scope>NUCLEOTIDE SEQUENCE [LARGE SCALE GENOMIC DNA]</scope>
    <source>
        <strain evidence="1 2">DSM 27063</strain>
    </source>
</reference>
<evidence type="ECO:0000313" key="1">
    <source>
        <dbReference type="EMBL" id="SHI85493.1"/>
    </source>
</evidence>
<accession>A0A1M6EJ51</accession>